<protein>
    <submittedName>
        <fullName evidence="3">DUF3347 domain-containing protein</fullName>
    </submittedName>
</protein>
<dbReference type="SUPFAM" id="SSF55008">
    <property type="entry name" value="HMA, heavy metal-associated domain"/>
    <property type="match status" value="1"/>
</dbReference>
<evidence type="ECO:0000259" key="2">
    <source>
        <dbReference type="Pfam" id="PF11827"/>
    </source>
</evidence>
<dbReference type="RefSeq" id="WP_229987934.1">
    <property type="nucleotide sequence ID" value="NZ_JAJJMO010000001.1"/>
</dbReference>
<dbReference type="EMBL" id="JAJJMO010000001">
    <property type="protein sequence ID" value="MCC9071311.1"/>
    <property type="molecule type" value="Genomic_DNA"/>
</dbReference>
<reference evidence="3" key="1">
    <citation type="submission" date="2021-11" db="EMBL/GenBank/DDBJ databases">
        <title>Description of novel Flavobacterium species.</title>
        <authorList>
            <person name="Saticioglu I.B."/>
            <person name="Ay H."/>
            <person name="Altun S."/>
            <person name="Duman M."/>
        </authorList>
    </citation>
    <scope>NUCLEOTIDE SEQUENCE</scope>
    <source>
        <strain evidence="3">F-65</strain>
    </source>
</reference>
<feature type="chain" id="PRO_5046269177" evidence="1">
    <location>
        <begin position="23"/>
        <end position="287"/>
    </location>
</feature>
<proteinExistence type="predicted"/>
<feature type="domain" description="DUF3347" evidence="2">
    <location>
        <begin position="151"/>
        <end position="242"/>
    </location>
</feature>
<comment type="caution">
    <text evidence="3">The sequence shown here is derived from an EMBL/GenBank/DDBJ whole genome shotgun (WGS) entry which is preliminary data.</text>
</comment>
<dbReference type="PROSITE" id="PS51257">
    <property type="entry name" value="PROKAR_LIPOPROTEIN"/>
    <property type="match status" value="1"/>
</dbReference>
<evidence type="ECO:0000313" key="3">
    <source>
        <dbReference type="EMBL" id="MCC9071311.1"/>
    </source>
</evidence>
<dbReference type="Gene3D" id="3.30.70.100">
    <property type="match status" value="1"/>
</dbReference>
<keyword evidence="4" id="KW-1185">Reference proteome</keyword>
<organism evidence="3 4">
    <name type="scientific">Flavobacterium pisciphilum</name>
    <dbReference type="NCBI Taxonomy" id="2893755"/>
    <lineage>
        <taxon>Bacteria</taxon>
        <taxon>Pseudomonadati</taxon>
        <taxon>Bacteroidota</taxon>
        <taxon>Flavobacteriia</taxon>
        <taxon>Flavobacteriales</taxon>
        <taxon>Flavobacteriaceae</taxon>
        <taxon>Flavobacterium</taxon>
    </lineage>
</organism>
<dbReference type="Proteomes" id="UP001430919">
    <property type="component" value="Unassembled WGS sequence"/>
</dbReference>
<evidence type="ECO:0000313" key="4">
    <source>
        <dbReference type="Proteomes" id="UP001430919"/>
    </source>
</evidence>
<name>A0ABS8MRC5_9FLAO</name>
<keyword evidence="1" id="KW-0732">Signal</keyword>
<accession>A0ABS8MRC5</accession>
<evidence type="ECO:0000256" key="1">
    <source>
        <dbReference type="SAM" id="SignalP"/>
    </source>
</evidence>
<dbReference type="InterPro" id="IPR021782">
    <property type="entry name" value="DUF3347"/>
</dbReference>
<dbReference type="Pfam" id="PF11827">
    <property type="entry name" value="DUF3347"/>
    <property type="match status" value="1"/>
</dbReference>
<gene>
    <name evidence="3" type="ORF">LNQ49_06855</name>
</gene>
<dbReference type="InterPro" id="IPR036163">
    <property type="entry name" value="HMA_dom_sf"/>
</dbReference>
<feature type="signal peptide" evidence="1">
    <location>
        <begin position="1"/>
        <end position="22"/>
    </location>
</feature>
<sequence>MKSIKTVLIAVVALLSFTSCDAKIKNAKTETVKIFGNCGMCKKVIEKAGNLKNIAEVDWNEKTKMATLTYDAIKTNKDEILKRIALAGYDSNEFLAPNDVYAKLPECCQYERNNKKMAMVTPVEKMDHDAHSNHKMTSSDVDLKEFVLNPVFEAYFGIKDALVKTDGATASAKAKILVAAINGVKMESLPMDVHMVWMKVLKDLKEDAEHIADTKDAAHQRDHFNTLSKSVYALLKASKTGETTYYQFCPMANNGKGANWLSKENTIKNPYYGSKMLSCGSTVETIK</sequence>